<gene>
    <name evidence="2" type="ORF">B296_00031740</name>
</gene>
<reference evidence="2 3" key="1">
    <citation type="journal article" date="2014" name="Agronomy (Basel)">
        <title>A Draft Genome Sequence for Ensete ventricosum, the Drought-Tolerant Tree Against Hunger.</title>
        <authorList>
            <person name="Harrison J."/>
            <person name="Moore K.A."/>
            <person name="Paszkiewicz K."/>
            <person name="Jones T."/>
            <person name="Grant M."/>
            <person name="Ambacheew D."/>
            <person name="Muzemil S."/>
            <person name="Studholme D.J."/>
        </authorList>
    </citation>
    <scope>NUCLEOTIDE SEQUENCE [LARGE SCALE GENOMIC DNA]</scope>
</reference>
<protein>
    <submittedName>
        <fullName evidence="2">Uncharacterized protein</fullName>
    </submittedName>
</protein>
<dbReference type="Proteomes" id="UP000287651">
    <property type="component" value="Unassembled WGS sequence"/>
</dbReference>
<dbReference type="AlphaFoldDB" id="A0A427AFF6"/>
<feature type="region of interest" description="Disordered" evidence="1">
    <location>
        <begin position="1"/>
        <end position="33"/>
    </location>
</feature>
<evidence type="ECO:0000313" key="2">
    <source>
        <dbReference type="EMBL" id="RRT74975.1"/>
    </source>
</evidence>
<evidence type="ECO:0000313" key="3">
    <source>
        <dbReference type="Proteomes" id="UP000287651"/>
    </source>
</evidence>
<dbReference type="EMBL" id="AMZH03002619">
    <property type="protein sequence ID" value="RRT74975.1"/>
    <property type="molecule type" value="Genomic_DNA"/>
</dbReference>
<sequence>MGAFPLLPQSEFHGSDGSSIASNDCKRMRRKEKKARRRLHYPLFPGSWREEERDGAQGSGVSGSSYRSLGRFLERDEREGGEGGRGGQMLGFNGVSRDSRISCFASDALRTKRWSGSSDPAETPIRKRFVVVRTCFVKRTLRLPICSRHLPTRVPSTDFMEPHDKVRTLALIRRHVGRTGTP</sequence>
<name>A0A427AFF6_ENSVE</name>
<accession>A0A427AFF6</accession>
<proteinExistence type="predicted"/>
<evidence type="ECO:0000256" key="1">
    <source>
        <dbReference type="SAM" id="MobiDB-lite"/>
    </source>
</evidence>
<organism evidence="2 3">
    <name type="scientific">Ensete ventricosum</name>
    <name type="common">Abyssinian banana</name>
    <name type="synonym">Musa ensete</name>
    <dbReference type="NCBI Taxonomy" id="4639"/>
    <lineage>
        <taxon>Eukaryota</taxon>
        <taxon>Viridiplantae</taxon>
        <taxon>Streptophyta</taxon>
        <taxon>Embryophyta</taxon>
        <taxon>Tracheophyta</taxon>
        <taxon>Spermatophyta</taxon>
        <taxon>Magnoliopsida</taxon>
        <taxon>Liliopsida</taxon>
        <taxon>Zingiberales</taxon>
        <taxon>Musaceae</taxon>
        <taxon>Ensete</taxon>
    </lineage>
</organism>
<comment type="caution">
    <text evidence="2">The sequence shown here is derived from an EMBL/GenBank/DDBJ whole genome shotgun (WGS) entry which is preliminary data.</text>
</comment>